<dbReference type="GeneID" id="85337538"/>
<feature type="region of interest" description="Disordered" evidence="1">
    <location>
        <begin position="1"/>
        <end position="20"/>
    </location>
</feature>
<sequence>MSPDFYRRQSTRDEEQSAAAAAAAAAAPDACLIESRRWKCLRSPVRRFMKTGGQTMGAKQTSKLYHERAQLSSLHNAAAQVRLGQGSRELLLLSWTLMTEGGRRGEALLLLYV</sequence>
<dbReference type="Proteomes" id="UP001240678">
    <property type="component" value="Unassembled WGS sequence"/>
</dbReference>
<evidence type="ECO:0000313" key="2">
    <source>
        <dbReference type="EMBL" id="KAK1530712.1"/>
    </source>
</evidence>
<accession>A0AAJ0E3A0</accession>
<feature type="compositionally biased region" description="Basic and acidic residues" evidence="1">
    <location>
        <begin position="1"/>
        <end position="15"/>
    </location>
</feature>
<reference evidence="2 3" key="1">
    <citation type="submission" date="2016-10" db="EMBL/GenBank/DDBJ databases">
        <title>The genome sequence of Colletotrichum fioriniae PJ7.</title>
        <authorList>
            <person name="Baroncelli R."/>
        </authorList>
    </citation>
    <scope>NUCLEOTIDE SEQUENCE [LARGE SCALE GENOMIC DNA]</scope>
    <source>
        <strain evidence="2 3">IMI 309622</strain>
    </source>
</reference>
<evidence type="ECO:0000313" key="3">
    <source>
        <dbReference type="Proteomes" id="UP001240678"/>
    </source>
</evidence>
<proteinExistence type="predicted"/>
<keyword evidence="3" id="KW-1185">Reference proteome</keyword>
<gene>
    <name evidence="2" type="ORF">CCOS01_05815</name>
</gene>
<evidence type="ECO:0000256" key="1">
    <source>
        <dbReference type="SAM" id="MobiDB-lite"/>
    </source>
</evidence>
<dbReference type="EMBL" id="MOOE01000005">
    <property type="protein sequence ID" value="KAK1530712.1"/>
    <property type="molecule type" value="Genomic_DNA"/>
</dbReference>
<dbReference type="RefSeq" id="XP_060315763.1">
    <property type="nucleotide sequence ID" value="XM_060453991.1"/>
</dbReference>
<dbReference type="AlphaFoldDB" id="A0AAJ0E3A0"/>
<name>A0AAJ0E3A0_9PEZI</name>
<organism evidence="2 3">
    <name type="scientific">Colletotrichum costaricense</name>
    <dbReference type="NCBI Taxonomy" id="1209916"/>
    <lineage>
        <taxon>Eukaryota</taxon>
        <taxon>Fungi</taxon>
        <taxon>Dikarya</taxon>
        <taxon>Ascomycota</taxon>
        <taxon>Pezizomycotina</taxon>
        <taxon>Sordariomycetes</taxon>
        <taxon>Hypocreomycetidae</taxon>
        <taxon>Glomerellales</taxon>
        <taxon>Glomerellaceae</taxon>
        <taxon>Colletotrichum</taxon>
        <taxon>Colletotrichum acutatum species complex</taxon>
    </lineage>
</organism>
<comment type="caution">
    <text evidence="2">The sequence shown here is derived from an EMBL/GenBank/DDBJ whole genome shotgun (WGS) entry which is preliminary data.</text>
</comment>
<protein>
    <submittedName>
        <fullName evidence="2">Uncharacterized protein</fullName>
    </submittedName>
</protein>